<accession>A0ABT2T0J9</accession>
<comment type="cofactor">
    <cofactor evidence="2">
        <name>Mg(2+)</name>
        <dbReference type="ChEBI" id="CHEBI:18420"/>
    </cofactor>
</comment>
<dbReference type="SUPFAM" id="SSF56219">
    <property type="entry name" value="DNase I-like"/>
    <property type="match status" value="1"/>
</dbReference>
<keyword evidence="11" id="KW-0255">Endonuclease</keyword>
<evidence type="ECO:0000256" key="8">
    <source>
        <dbReference type="ARBA" id="ARBA00023204"/>
    </source>
</evidence>
<proteinExistence type="predicted"/>
<evidence type="ECO:0000256" key="5">
    <source>
        <dbReference type="ARBA" id="ARBA00022763"/>
    </source>
</evidence>
<keyword evidence="7" id="KW-0460">Magnesium</keyword>
<comment type="caution">
    <text evidence="11">The sequence shown here is derived from an EMBL/GenBank/DDBJ whole genome shotgun (WGS) entry which is preliminary data.</text>
</comment>
<dbReference type="InterPro" id="IPR005135">
    <property type="entry name" value="Endo/exonuclease/phosphatase"/>
</dbReference>
<dbReference type="PANTHER" id="PTHR15822">
    <property type="entry name" value="TRAF AND TNF RECEPTOR-ASSOCIATED PROTEIN"/>
    <property type="match status" value="1"/>
</dbReference>
<dbReference type="Gene3D" id="3.60.10.10">
    <property type="entry name" value="Endonuclease/exonuclease/phosphatase"/>
    <property type="match status" value="1"/>
</dbReference>
<dbReference type="Pfam" id="PF03372">
    <property type="entry name" value="Exo_endo_phos"/>
    <property type="match status" value="1"/>
</dbReference>
<evidence type="ECO:0000313" key="12">
    <source>
        <dbReference type="Proteomes" id="UP001652432"/>
    </source>
</evidence>
<evidence type="ECO:0000256" key="6">
    <source>
        <dbReference type="ARBA" id="ARBA00022801"/>
    </source>
</evidence>
<dbReference type="InterPro" id="IPR051547">
    <property type="entry name" value="TDP2-like"/>
</dbReference>
<comment type="cofactor">
    <cofactor evidence="1">
        <name>Mn(2+)</name>
        <dbReference type="ChEBI" id="CHEBI:29035"/>
    </cofactor>
</comment>
<evidence type="ECO:0000259" key="10">
    <source>
        <dbReference type="Pfam" id="PF03372"/>
    </source>
</evidence>
<sequence length="361" mass="41347">MKKAGKRIGIIILVILLIVAAYLVYVMVSYHRLPDKLTLEVNRTGNQAAFEEDRQVEVGKYYWIMTYNIGFGAYRNDYSFFMDGGRSSWAKDEESVTAGICGMGDIVNTVNPDFVLMQEVDIDGTRSYHVNELELMNQFVTGYYYTFAENYDSPFLFFPPWEPHGANQAGIVTYSRSEITDTMRRSLPISQSFSRFLDLDRCYSISRIPLENGKSLCLYNVHLSAYGADASVRDGQLAMLYEDMKADYKEGNYIICGGDFNHNMKQTVIENTDEWAQPFPRESLPEGFRLAIDSAKAEDIEHNSCRDAGEPYQEGQTQTYTLDGFIVSDNVGVNYYTNMDWRYELSDHDPVLMQFMLLKSE</sequence>
<keyword evidence="6" id="KW-0378">Hydrolase</keyword>
<dbReference type="RefSeq" id="WP_262573723.1">
    <property type="nucleotide sequence ID" value="NZ_JAOQKJ010000003.1"/>
</dbReference>
<keyword evidence="5" id="KW-0227">DNA damage</keyword>
<feature type="domain" description="Endonuclease/exonuclease/phosphatase" evidence="10">
    <location>
        <begin position="65"/>
        <end position="263"/>
    </location>
</feature>
<gene>
    <name evidence="11" type="ORF">OCV77_04610</name>
</gene>
<protein>
    <submittedName>
        <fullName evidence="11">Endonuclease/exonuclease/phosphatase family protein</fullName>
    </submittedName>
</protein>
<evidence type="ECO:0000256" key="2">
    <source>
        <dbReference type="ARBA" id="ARBA00001946"/>
    </source>
</evidence>
<evidence type="ECO:0000256" key="7">
    <source>
        <dbReference type="ARBA" id="ARBA00022842"/>
    </source>
</evidence>
<keyword evidence="9" id="KW-1133">Transmembrane helix</keyword>
<evidence type="ECO:0000256" key="9">
    <source>
        <dbReference type="SAM" id="Phobius"/>
    </source>
</evidence>
<reference evidence="11 12" key="1">
    <citation type="journal article" date="2021" name="ISME Commun">
        <title>Automated analysis of genomic sequences facilitates high-throughput and comprehensive description of bacteria.</title>
        <authorList>
            <person name="Hitch T.C.A."/>
        </authorList>
    </citation>
    <scope>NUCLEOTIDE SEQUENCE [LARGE SCALE GENOMIC DNA]</scope>
    <source>
        <strain evidence="11 12">Sanger_18</strain>
    </source>
</reference>
<keyword evidence="4" id="KW-0479">Metal-binding</keyword>
<organism evidence="11 12">
    <name type="scientific">Suilimivivens aceti</name>
    <dbReference type="NCBI Taxonomy" id="2981774"/>
    <lineage>
        <taxon>Bacteria</taxon>
        <taxon>Bacillati</taxon>
        <taxon>Bacillota</taxon>
        <taxon>Clostridia</taxon>
        <taxon>Lachnospirales</taxon>
        <taxon>Lachnospiraceae</taxon>
        <taxon>Suilimivivens</taxon>
    </lineage>
</organism>
<dbReference type="GO" id="GO:0004519">
    <property type="term" value="F:endonuclease activity"/>
    <property type="evidence" value="ECO:0007669"/>
    <property type="project" value="UniProtKB-KW"/>
</dbReference>
<dbReference type="Proteomes" id="UP001652432">
    <property type="component" value="Unassembled WGS sequence"/>
</dbReference>
<keyword evidence="8" id="KW-0234">DNA repair</keyword>
<evidence type="ECO:0000256" key="3">
    <source>
        <dbReference type="ARBA" id="ARBA00022722"/>
    </source>
</evidence>
<dbReference type="InterPro" id="IPR036691">
    <property type="entry name" value="Endo/exonu/phosph_ase_sf"/>
</dbReference>
<name>A0ABT2T0J9_9FIRM</name>
<evidence type="ECO:0000256" key="4">
    <source>
        <dbReference type="ARBA" id="ARBA00022723"/>
    </source>
</evidence>
<keyword evidence="9" id="KW-0472">Membrane</keyword>
<feature type="transmembrane region" description="Helical" evidence="9">
    <location>
        <begin position="7"/>
        <end position="28"/>
    </location>
</feature>
<evidence type="ECO:0000256" key="1">
    <source>
        <dbReference type="ARBA" id="ARBA00001936"/>
    </source>
</evidence>
<dbReference type="EMBL" id="JAOQKJ010000003">
    <property type="protein sequence ID" value="MCU6743789.1"/>
    <property type="molecule type" value="Genomic_DNA"/>
</dbReference>
<keyword evidence="3" id="KW-0540">Nuclease</keyword>
<evidence type="ECO:0000313" key="11">
    <source>
        <dbReference type="EMBL" id="MCU6743789.1"/>
    </source>
</evidence>
<keyword evidence="9" id="KW-0812">Transmembrane</keyword>
<dbReference type="PANTHER" id="PTHR15822:SF4">
    <property type="entry name" value="TYROSYL-DNA PHOSPHODIESTERASE 2"/>
    <property type="match status" value="1"/>
</dbReference>
<keyword evidence="12" id="KW-1185">Reference proteome</keyword>